<evidence type="ECO:0000256" key="6">
    <source>
        <dbReference type="SAM" id="Phobius"/>
    </source>
</evidence>
<dbReference type="PANTHER" id="PTHR30250:SF11">
    <property type="entry name" value="O-ANTIGEN TRANSPORTER-RELATED"/>
    <property type="match status" value="1"/>
</dbReference>
<dbReference type="Pfam" id="PF01554">
    <property type="entry name" value="MatE"/>
    <property type="match status" value="1"/>
</dbReference>
<evidence type="ECO:0000256" key="4">
    <source>
        <dbReference type="ARBA" id="ARBA00022989"/>
    </source>
</evidence>
<feature type="transmembrane region" description="Helical" evidence="6">
    <location>
        <begin position="196"/>
        <end position="215"/>
    </location>
</feature>
<dbReference type="InterPro" id="IPR050833">
    <property type="entry name" value="Poly_Biosynth_Transport"/>
</dbReference>
<feature type="transmembrane region" description="Helical" evidence="6">
    <location>
        <begin position="130"/>
        <end position="150"/>
    </location>
</feature>
<dbReference type="AlphaFoldDB" id="A0A0N0RQY4"/>
<proteinExistence type="predicted"/>
<dbReference type="GO" id="GO:0005886">
    <property type="term" value="C:plasma membrane"/>
    <property type="evidence" value="ECO:0007669"/>
    <property type="project" value="UniProtKB-SubCell"/>
</dbReference>
<accession>A0A0N0RQY4</accession>
<evidence type="ECO:0008006" key="9">
    <source>
        <dbReference type="Google" id="ProtNLM"/>
    </source>
</evidence>
<gene>
    <name evidence="7" type="ORF">AM493_14430</name>
</gene>
<feature type="transmembrane region" description="Helical" evidence="6">
    <location>
        <begin position="267"/>
        <end position="291"/>
    </location>
</feature>
<comment type="caution">
    <text evidence="7">The sequence shown here is derived from an EMBL/GenBank/DDBJ whole genome shotgun (WGS) entry which is preliminary data.</text>
</comment>
<dbReference type="InterPro" id="IPR002528">
    <property type="entry name" value="MATE_fam"/>
</dbReference>
<dbReference type="STRING" id="1202724.AM493_14430"/>
<reference evidence="7 8" key="1">
    <citation type="submission" date="2015-08" db="EMBL/GenBank/DDBJ databases">
        <title>Whole genome sequence of Flavobacterium akiainvivens IK-1T, from decaying Wikstroemia oahuensis, an endemic Hawaiian shrub.</title>
        <authorList>
            <person name="Wan X."/>
            <person name="Hou S."/>
            <person name="Saito J."/>
            <person name="Donachie S."/>
        </authorList>
    </citation>
    <scope>NUCLEOTIDE SEQUENCE [LARGE SCALE GENOMIC DNA]</scope>
    <source>
        <strain evidence="7 8">IK-1</strain>
    </source>
</reference>
<feature type="transmembrane region" description="Helical" evidence="6">
    <location>
        <begin position="236"/>
        <end position="255"/>
    </location>
</feature>
<feature type="transmembrane region" description="Helical" evidence="6">
    <location>
        <begin position="342"/>
        <end position="365"/>
    </location>
</feature>
<name>A0A0N0RQY4_9FLAO</name>
<protein>
    <recommendedName>
        <fullName evidence="9">Polysaccharide biosynthesis protein</fullName>
    </recommendedName>
</protein>
<evidence type="ECO:0000313" key="8">
    <source>
        <dbReference type="Proteomes" id="UP000037755"/>
    </source>
</evidence>
<keyword evidence="4 6" id="KW-1133">Transmembrane helix</keyword>
<dbReference type="Proteomes" id="UP000037755">
    <property type="component" value="Unassembled WGS sequence"/>
</dbReference>
<keyword evidence="5 6" id="KW-0472">Membrane</keyword>
<dbReference type="RefSeq" id="WP_054408738.1">
    <property type="nucleotide sequence ID" value="NZ_FOYA01000022.1"/>
</dbReference>
<feature type="transmembrane region" description="Helical" evidence="6">
    <location>
        <begin position="62"/>
        <end position="83"/>
    </location>
</feature>
<comment type="subcellular location">
    <subcellularLocation>
        <location evidence="1">Cell membrane</location>
        <topology evidence="1">Multi-pass membrane protein</topology>
    </subcellularLocation>
</comment>
<keyword evidence="3 6" id="KW-0812">Transmembrane</keyword>
<evidence type="ECO:0000313" key="7">
    <source>
        <dbReference type="EMBL" id="KOS07099.1"/>
    </source>
</evidence>
<evidence type="ECO:0000256" key="3">
    <source>
        <dbReference type="ARBA" id="ARBA00022692"/>
    </source>
</evidence>
<sequence length="435" mass="48797">MINVVCKKLLSAARSPFIIQSFKTLGLRVLGVAVLFGFTFFLTNNYPAELVGQYDFVRSYLLTLGTFCLLGTEQSILYFSGRLKTSNTQHELRHIYYKMVTIVFFMSLLALMLVWAAGSTAINNFYNDQNIYALIFKASAMLFFNGITVLNTELFRALGHNNISELFRNTLKYIPVMAAAILLLVIEQQKYLTDCYLFGFILLAAVTTAMAFYYLSKIEAGSVKTISTRQIIKTSYPISISGMALFLLMSIDVMLLKKYMGNQYVAYYAQAVKIMTLLSIIILTVNITVSTRLSELYAAGRIDELKKTVSNASRLTILLATPAAILVLLLPKTLLGFFGPEYVQAAGALSIMIAGQWVCCYFGVVPMYLNMTQKQHYFQYILIAAVALNFALNRWLIPQYGMTGGAMAYVCSALFWNIASAMVIYIKDNLKPFWS</sequence>
<dbReference type="GO" id="GO:0015297">
    <property type="term" value="F:antiporter activity"/>
    <property type="evidence" value="ECO:0007669"/>
    <property type="project" value="InterPro"/>
</dbReference>
<feature type="transmembrane region" description="Helical" evidence="6">
    <location>
        <begin position="171"/>
        <end position="190"/>
    </location>
</feature>
<feature type="transmembrane region" description="Helical" evidence="6">
    <location>
        <begin position="403"/>
        <end position="426"/>
    </location>
</feature>
<evidence type="ECO:0000256" key="2">
    <source>
        <dbReference type="ARBA" id="ARBA00022475"/>
    </source>
</evidence>
<keyword evidence="8" id="KW-1185">Reference proteome</keyword>
<feature type="transmembrane region" description="Helical" evidence="6">
    <location>
        <begin position="377"/>
        <end position="397"/>
    </location>
</feature>
<feature type="transmembrane region" description="Helical" evidence="6">
    <location>
        <begin position="25"/>
        <end position="42"/>
    </location>
</feature>
<dbReference type="GO" id="GO:0042910">
    <property type="term" value="F:xenobiotic transmembrane transporter activity"/>
    <property type="evidence" value="ECO:0007669"/>
    <property type="project" value="InterPro"/>
</dbReference>
<dbReference type="PANTHER" id="PTHR30250">
    <property type="entry name" value="PST FAMILY PREDICTED COLANIC ACID TRANSPORTER"/>
    <property type="match status" value="1"/>
</dbReference>
<keyword evidence="2" id="KW-1003">Cell membrane</keyword>
<evidence type="ECO:0000256" key="5">
    <source>
        <dbReference type="ARBA" id="ARBA00023136"/>
    </source>
</evidence>
<dbReference type="EMBL" id="LIYD01000005">
    <property type="protein sequence ID" value="KOS07099.1"/>
    <property type="molecule type" value="Genomic_DNA"/>
</dbReference>
<organism evidence="7 8">
    <name type="scientific">Flavobacterium akiainvivens</name>
    <dbReference type="NCBI Taxonomy" id="1202724"/>
    <lineage>
        <taxon>Bacteria</taxon>
        <taxon>Pseudomonadati</taxon>
        <taxon>Bacteroidota</taxon>
        <taxon>Flavobacteriia</taxon>
        <taxon>Flavobacteriales</taxon>
        <taxon>Flavobacteriaceae</taxon>
        <taxon>Flavobacterium</taxon>
    </lineage>
</organism>
<dbReference type="OrthoDB" id="824226at2"/>
<dbReference type="PATRIC" id="fig|1202724.3.peg.2996"/>
<feature type="transmembrane region" description="Helical" evidence="6">
    <location>
        <begin position="312"/>
        <end position="330"/>
    </location>
</feature>
<evidence type="ECO:0000256" key="1">
    <source>
        <dbReference type="ARBA" id="ARBA00004651"/>
    </source>
</evidence>
<feature type="transmembrane region" description="Helical" evidence="6">
    <location>
        <begin position="95"/>
        <end position="118"/>
    </location>
</feature>